<dbReference type="EMBL" id="AP014548">
    <property type="protein sequence ID" value="BAO55138.1"/>
    <property type="molecule type" value="Genomic_DNA"/>
</dbReference>
<dbReference type="HOGENOM" id="CLU_3313614_0_0_10"/>
<reference evidence="1 2" key="1">
    <citation type="journal article" date="2014" name="Proc. Natl. Acad. Sci. U.S.A.">
        <title>Functional characterization of flavobacteria rhodopsins reveals a unique class of light-driven chloride pump in bacteria.</title>
        <authorList>
            <person name="Yoshizawa S."/>
            <person name="Kumagai Y."/>
            <person name="Kim H."/>
            <person name="Ogura Y."/>
            <person name="Hayashi T."/>
            <person name="Iwasaki W."/>
            <person name="DeLong E.F."/>
            <person name="Kogure K."/>
        </authorList>
    </citation>
    <scope>NUCLEOTIDE SEQUENCE [LARGE SCALE GENOMIC DNA]</scope>
    <source>
        <strain evidence="1 2">S1-08</strain>
    </source>
</reference>
<name>W8VV53_9FLAO</name>
<keyword evidence="2" id="KW-1185">Reference proteome</keyword>
<proteinExistence type="predicted"/>
<dbReference type="KEGG" id="nmf:NMS_1129"/>
<organism evidence="1 2">
    <name type="scientific">Nonlabens marinus S1-08</name>
    <dbReference type="NCBI Taxonomy" id="1454201"/>
    <lineage>
        <taxon>Bacteria</taxon>
        <taxon>Pseudomonadati</taxon>
        <taxon>Bacteroidota</taxon>
        <taxon>Flavobacteriia</taxon>
        <taxon>Flavobacteriales</taxon>
        <taxon>Flavobacteriaceae</taxon>
        <taxon>Nonlabens</taxon>
    </lineage>
</organism>
<gene>
    <name evidence="1" type="ORF">NMS_1129</name>
</gene>
<accession>W8VV53</accession>
<dbReference type="AlphaFoldDB" id="W8VV53"/>
<sequence>MGEKFAFAKANSFQSHQFYQGLCDLKKIGNPLIATFVLA</sequence>
<dbReference type="Proteomes" id="UP000031760">
    <property type="component" value="Chromosome"/>
</dbReference>
<evidence type="ECO:0000313" key="1">
    <source>
        <dbReference type="EMBL" id="BAO55138.1"/>
    </source>
</evidence>
<evidence type="ECO:0000313" key="2">
    <source>
        <dbReference type="Proteomes" id="UP000031760"/>
    </source>
</evidence>
<protein>
    <submittedName>
        <fullName evidence="1">Uncharacterized protein</fullName>
    </submittedName>
</protein>